<evidence type="ECO:0000256" key="8">
    <source>
        <dbReference type="ARBA" id="ARBA00022989"/>
    </source>
</evidence>
<feature type="transmembrane region" description="Helical" evidence="10">
    <location>
        <begin position="7"/>
        <end position="29"/>
    </location>
</feature>
<keyword evidence="5" id="KW-0808">Transferase</keyword>
<dbReference type="Pfam" id="PF04188">
    <property type="entry name" value="Mannosyl_trans2"/>
    <property type="match status" value="1"/>
</dbReference>
<evidence type="ECO:0000256" key="1">
    <source>
        <dbReference type="ARBA" id="ARBA00004477"/>
    </source>
</evidence>
<dbReference type="PANTHER" id="PTHR12468">
    <property type="entry name" value="GPI MANNOSYLTRANSFERASE 2"/>
    <property type="match status" value="1"/>
</dbReference>
<keyword evidence="9 10" id="KW-0472">Membrane</keyword>
<feature type="transmembrane region" description="Helical" evidence="10">
    <location>
        <begin position="371"/>
        <end position="395"/>
    </location>
</feature>
<proteinExistence type="predicted"/>
<feature type="transmembrane region" description="Helical" evidence="10">
    <location>
        <begin position="289"/>
        <end position="310"/>
    </location>
</feature>
<name>A0ABT6FEN0_9BACT</name>
<comment type="caution">
    <text evidence="11">The sequence shown here is derived from an EMBL/GenBank/DDBJ whole genome shotgun (WGS) entry which is preliminary data.</text>
</comment>
<evidence type="ECO:0000256" key="5">
    <source>
        <dbReference type="ARBA" id="ARBA00022679"/>
    </source>
</evidence>
<keyword evidence="8 10" id="KW-1133">Transmembrane helix</keyword>
<keyword evidence="3" id="KW-0337">GPI-anchor biosynthesis</keyword>
<dbReference type="InterPro" id="IPR007315">
    <property type="entry name" value="PIG-V/Gpi18"/>
</dbReference>
<gene>
    <name evidence="11" type="ORF">PZE19_19670</name>
</gene>
<evidence type="ECO:0000256" key="6">
    <source>
        <dbReference type="ARBA" id="ARBA00022692"/>
    </source>
</evidence>
<dbReference type="GO" id="GO:0016757">
    <property type="term" value="F:glycosyltransferase activity"/>
    <property type="evidence" value="ECO:0007669"/>
    <property type="project" value="UniProtKB-KW"/>
</dbReference>
<keyword evidence="7" id="KW-0256">Endoplasmic reticulum</keyword>
<feature type="transmembrane region" description="Helical" evidence="10">
    <location>
        <begin position="128"/>
        <end position="148"/>
    </location>
</feature>
<comment type="subcellular location">
    <subcellularLocation>
        <location evidence="1">Endoplasmic reticulum membrane</location>
        <topology evidence="1">Multi-pass membrane protein</topology>
    </subcellularLocation>
</comment>
<evidence type="ECO:0000256" key="4">
    <source>
        <dbReference type="ARBA" id="ARBA00022676"/>
    </source>
</evidence>
<evidence type="ECO:0000313" key="11">
    <source>
        <dbReference type="EMBL" id="MDG3005999.1"/>
    </source>
</evidence>
<feature type="transmembrane region" description="Helical" evidence="10">
    <location>
        <begin position="322"/>
        <end position="339"/>
    </location>
</feature>
<sequence length="396" mass="43370">MKNFLRALFYAYATGVIVLGGFAFGAAVLRDSPVRGTLFGSPGESYSNWDGQWYKSIAESGYRYSTTERSNAVFFPAYPLTGCLVSRLTGLGIDEALLLTSNVFLVGAFWLILEYISLRYGPDCDRIGGYALVALGTLPTALFYRVNYSESMFLFFVALALYQMERGVHSLLVAVVVGLATAVRPVGVALVLPFVMDLWGRGGRPGRKLMRIAMLSPVAVWGLMAFSAHLYDKFGDPIAFVTAQAAWARRPPEPLMDRVFHLLVFEPGWVTLLPGSSTYWYNNEYHHSLLFNMRIVDPVSFLATLGLVAAGAVRRWLTPREVAASAGLLLIAYVTNGYSTNMVSMARYSSAVMPIYLVMGRMLASVEPPAAAALIGVSGFFLGAFSAMFATWHVVI</sequence>
<comment type="pathway">
    <text evidence="2">Glycolipid biosynthesis; glycosylphosphatidylinositol-anchor biosynthesis.</text>
</comment>
<protein>
    <submittedName>
        <fullName evidence="11">Mannosyltransferase family protein</fullName>
    </submittedName>
</protein>
<dbReference type="EMBL" id="JARRAG010000002">
    <property type="protein sequence ID" value="MDG3005999.1"/>
    <property type="molecule type" value="Genomic_DNA"/>
</dbReference>
<dbReference type="Proteomes" id="UP001216907">
    <property type="component" value="Unassembled WGS sequence"/>
</dbReference>
<feature type="transmembrane region" description="Helical" evidence="10">
    <location>
        <begin position="212"/>
        <end position="231"/>
    </location>
</feature>
<evidence type="ECO:0000256" key="7">
    <source>
        <dbReference type="ARBA" id="ARBA00022824"/>
    </source>
</evidence>
<reference evidence="11 12" key="1">
    <citation type="submission" date="2023-03" db="EMBL/GenBank/DDBJ databases">
        <title>Paludisphaera mucosa sp. nov. a novel planctomycete from northern fen.</title>
        <authorList>
            <person name="Ivanova A."/>
        </authorList>
    </citation>
    <scope>NUCLEOTIDE SEQUENCE [LARGE SCALE GENOMIC DNA]</scope>
    <source>
        <strain evidence="11 12">Pla2</strain>
    </source>
</reference>
<evidence type="ECO:0000313" key="12">
    <source>
        <dbReference type="Proteomes" id="UP001216907"/>
    </source>
</evidence>
<dbReference type="PANTHER" id="PTHR12468:SF2">
    <property type="entry name" value="GPI MANNOSYLTRANSFERASE 2"/>
    <property type="match status" value="1"/>
</dbReference>
<keyword evidence="6 10" id="KW-0812">Transmembrane</keyword>
<evidence type="ECO:0000256" key="3">
    <source>
        <dbReference type="ARBA" id="ARBA00022502"/>
    </source>
</evidence>
<keyword evidence="4 11" id="KW-0328">Glycosyltransferase</keyword>
<evidence type="ECO:0000256" key="10">
    <source>
        <dbReference type="SAM" id="Phobius"/>
    </source>
</evidence>
<dbReference type="RefSeq" id="WP_277862305.1">
    <property type="nucleotide sequence ID" value="NZ_JARRAG010000002.1"/>
</dbReference>
<feature type="transmembrane region" description="Helical" evidence="10">
    <location>
        <begin position="96"/>
        <end position="116"/>
    </location>
</feature>
<evidence type="ECO:0000256" key="9">
    <source>
        <dbReference type="ARBA" id="ARBA00023136"/>
    </source>
</evidence>
<keyword evidence="12" id="KW-1185">Reference proteome</keyword>
<organism evidence="11 12">
    <name type="scientific">Paludisphaera mucosa</name>
    <dbReference type="NCBI Taxonomy" id="3030827"/>
    <lineage>
        <taxon>Bacteria</taxon>
        <taxon>Pseudomonadati</taxon>
        <taxon>Planctomycetota</taxon>
        <taxon>Planctomycetia</taxon>
        <taxon>Isosphaerales</taxon>
        <taxon>Isosphaeraceae</taxon>
        <taxon>Paludisphaera</taxon>
    </lineage>
</organism>
<evidence type="ECO:0000256" key="2">
    <source>
        <dbReference type="ARBA" id="ARBA00004687"/>
    </source>
</evidence>
<feature type="transmembrane region" description="Helical" evidence="10">
    <location>
        <begin position="168"/>
        <end position="192"/>
    </location>
</feature>
<accession>A0ABT6FEN0</accession>